<feature type="region of interest" description="Disordered" evidence="1">
    <location>
        <begin position="99"/>
        <end position="124"/>
    </location>
</feature>
<evidence type="ECO:0000313" key="3">
    <source>
        <dbReference type="Proteomes" id="UP001501371"/>
    </source>
</evidence>
<name>A0ABN1V6M3_9ACTN</name>
<dbReference type="Proteomes" id="UP001501371">
    <property type="component" value="Unassembled WGS sequence"/>
</dbReference>
<comment type="caution">
    <text evidence="2">The sequence shown here is derived from an EMBL/GenBank/DDBJ whole genome shotgun (WGS) entry which is preliminary data.</text>
</comment>
<sequence>MASNSRHSRTPNTGLANLLDQAKWSRSQFAQIVNRIGAEAGLELRYDQSAVSHWVAGTMPKEQVRPLIVEAFSRKLGRPVTHAEAGLPVVSSAYTSTLTSLTSGSEGTPGTPGALGPSAPPGSSGVNTLEELVDMGRADMDPSRRNVIAAGLFSAAIVVPLFPDLAQAADRNAPPAGKRTVRIGAPQVQAVRTMTDRIADILDELGGGHARPMAAAFLVNTVMPWLKAEAPEAVRKDMLSAASDLVYLTGWMAMYERAHGLGQQYYLRALELAGAAEDHVTYCRTLRGMSLQASNLGYGKRALELADSAAEASPKAGPRLRAFLSGQQAHSAAMVGDRRQAFARLRETETALTKADNRRESVGGYDHTAYLFHMSHVLYEFKDLPGSITALQQSLRTQAKNERQGRVHFLAVLAQRQLELGHLEAACVSWWQFLDDYEHVSSARGDEHFETMRRRLKPYVKTWAVRKLRPKIDEVAALKG</sequence>
<gene>
    <name evidence="2" type="ORF">GCM10009654_62160</name>
</gene>
<dbReference type="EMBL" id="BAAAKV010000084">
    <property type="protein sequence ID" value="GAA1196790.1"/>
    <property type="molecule type" value="Genomic_DNA"/>
</dbReference>
<protein>
    <recommendedName>
        <fullName evidence="4">Regulatory protein</fullName>
    </recommendedName>
</protein>
<dbReference type="RefSeq" id="WP_344284000.1">
    <property type="nucleotide sequence ID" value="NZ_BAAAKV010000084.1"/>
</dbReference>
<keyword evidence="3" id="KW-1185">Reference proteome</keyword>
<evidence type="ECO:0000313" key="2">
    <source>
        <dbReference type="EMBL" id="GAA1196790.1"/>
    </source>
</evidence>
<reference evidence="2 3" key="1">
    <citation type="journal article" date="2019" name="Int. J. Syst. Evol. Microbiol.">
        <title>The Global Catalogue of Microorganisms (GCM) 10K type strain sequencing project: providing services to taxonomists for standard genome sequencing and annotation.</title>
        <authorList>
            <consortium name="The Broad Institute Genomics Platform"/>
            <consortium name="The Broad Institute Genome Sequencing Center for Infectious Disease"/>
            <person name="Wu L."/>
            <person name="Ma J."/>
        </authorList>
    </citation>
    <scope>NUCLEOTIDE SEQUENCE [LARGE SCALE GENOMIC DNA]</scope>
    <source>
        <strain evidence="2 3">JCM 12696</strain>
    </source>
</reference>
<evidence type="ECO:0000256" key="1">
    <source>
        <dbReference type="SAM" id="MobiDB-lite"/>
    </source>
</evidence>
<accession>A0ABN1V6M3</accession>
<proteinExistence type="predicted"/>
<organism evidence="2 3">
    <name type="scientific">Streptomyces hebeiensis</name>
    <dbReference type="NCBI Taxonomy" id="229486"/>
    <lineage>
        <taxon>Bacteria</taxon>
        <taxon>Bacillati</taxon>
        <taxon>Actinomycetota</taxon>
        <taxon>Actinomycetes</taxon>
        <taxon>Kitasatosporales</taxon>
        <taxon>Streptomycetaceae</taxon>
        <taxon>Streptomyces</taxon>
    </lineage>
</organism>
<evidence type="ECO:0008006" key="4">
    <source>
        <dbReference type="Google" id="ProtNLM"/>
    </source>
</evidence>